<keyword evidence="1" id="KW-0472">Membrane</keyword>
<keyword evidence="1" id="KW-0812">Transmembrane</keyword>
<accession>A0A835QQR0</accession>
<dbReference type="AlphaFoldDB" id="A0A835QQR0"/>
<dbReference type="Proteomes" id="UP000636800">
    <property type="component" value="Chromosome 6"/>
</dbReference>
<keyword evidence="3" id="KW-1185">Reference proteome</keyword>
<dbReference type="OrthoDB" id="2020070at2759"/>
<comment type="caution">
    <text evidence="2">The sequence shown here is derived from an EMBL/GenBank/DDBJ whole genome shotgun (WGS) entry which is preliminary data.</text>
</comment>
<feature type="transmembrane region" description="Helical" evidence="1">
    <location>
        <begin position="6"/>
        <end position="23"/>
    </location>
</feature>
<evidence type="ECO:0000313" key="3">
    <source>
        <dbReference type="Proteomes" id="UP000636800"/>
    </source>
</evidence>
<protein>
    <submittedName>
        <fullName evidence="2">Uncharacterized protein</fullName>
    </submittedName>
</protein>
<reference evidence="2 3" key="1">
    <citation type="journal article" date="2020" name="Nat. Food">
        <title>A phased Vanilla planifolia genome enables genetic improvement of flavour and production.</title>
        <authorList>
            <person name="Hasing T."/>
            <person name="Tang H."/>
            <person name="Brym M."/>
            <person name="Khazi F."/>
            <person name="Huang T."/>
            <person name="Chambers A.H."/>
        </authorList>
    </citation>
    <scope>NUCLEOTIDE SEQUENCE [LARGE SCALE GENOMIC DNA]</scope>
    <source>
        <tissue evidence="2">Leaf</tissue>
    </source>
</reference>
<gene>
    <name evidence="2" type="ORF">HPP92_012924</name>
</gene>
<evidence type="ECO:0000256" key="1">
    <source>
        <dbReference type="SAM" id="Phobius"/>
    </source>
</evidence>
<organism evidence="2 3">
    <name type="scientific">Vanilla planifolia</name>
    <name type="common">Vanilla</name>
    <dbReference type="NCBI Taxonomy" id="51239"/>
    <lineage>
        <taxon>Eukaryota</taxon>
        <taxon>Viridiplantae</taxon>
        <taxon>Streptophyta</taxon>
        <taxon>Embryophyta</taxon>
        <taxon>Tracheophyta</taxon>
        <taxon>Spermatophyta</taxon>
        <taxon>Magnoliopsida</taxon>
        <taxon>Liliopsida</taxon>
        <taxon>Asparagales</taxon>
        <taxon>Orchidaceae</taxon>
        <taxon>Vanilloideae</taxon>
        <taxon>Vanilleae</taxon>
        <taxon>Vanilla</taxon>
    </lineage>
</organism>
<sequence>MPHVKASVAFKLYTSLLVLPFVLTRRLRRTHRRPEKASMAVGMLAGGNAALGYN</sequence>
<keyword evidence="1" id="KW-1133">Transmembrane helix</keyword>
<dbReference type="EMBL" id="JADCNL010000006">
    <property type="protein sequence ID" value="KAG0476083.1"/>
    <property type="molecule type" value="Genomic_DNA"/>
</dbReference>
<name>A0A835QQR0_VANPL</name>
<evidence type="ECO:0000313" key="2">
    <source>
        <dbReference type="EMBL" id="KAG0476083.1"/>
    </source>
</evidence>
<proteinExistence type="predicted"/>